<dbReference type="Proteomes" id="UP001310022">
    <property type="component" value="Unassembled WGS sequence"/>
</dbReference>
<dbReference type="EMBL" id="BQKE01000001">
    <property type="protein sequence ID" value="GJM61135.1"/>
    <property type="molecule type" value="Genomic_DNA"/>
</dbReference>
<gene>
    <name evidence="1" type="ORF">PEDI_16870</name>
</gene>
<protein>
    <submittedName>
        <fullName evidence="1">Uncharacterized protein</fullName>
    </submittedName>
</protein>
<dbReference type="AlphaFoldDB" id="A0AAN5AJ21"/>
<dbReference type="RefSeq" id="WP_338236746.1">
    <property type="nucleotide sequence ID" value="NZ_BQKE01000001.1"/>
</dbReference>
<evidence type="ECO:0000313" key="2">
    <source>
        <dbReference type="Proteomes" id="UP001310022"/>
    </source>
</evidence>
<proteinExistence type="predicted"/>
<sequence length="142" mass="15818">MSCTEDVPPAVRDISEYEVQSQLSQIGDGSAIYGQWAVNEIQIDSYNQMDTLYLSMVVTISQNGVLIADGNNVEGAGVWQSDPNTNQLYISGLPEVFNTSHRLNRERNGGGTGWSIFVVNDRLTIFDNNSREKFILDKIIKI</sequence>
<organism evidence="1 2">
    <name type="scientific">Persicobacter diffluens</name>
    <dbReference type="NCBI Taxonomy" id="981"/>
    <lineage>
        <taxon>Bacteria</taxon>
        <taxon>Pseudomonadati</taxon>
        <taxon>Bacteroidota</taxon>
        <taxon>Cytophagia</taxon>
        <taxon>Cytophagales</taxon>
        <taxon>Persicobacteraceae</taxon>
        <taxon>Persicobacter</taxon>
    </lineage>
</organism>
<reference evidence="1 2" key="1">
    <citation type="submission" date="2021-12" db="EMBL/GenBank/DDBJ databases">
        <title>Genome sequencing of bacteria with rrn-lacking chromosome and rrn-plasmid.</title>
        <authorList>
            <person name="Anda M."/>
            <person name="Iwasaki W."/>
        </authorList>
    </citation>
    <scope>NUCLEOTIDE SEQUENCE [LARGE SCALE GENOMIC DNA]</scope>
    <source>
        <strain evidence="1 2">NBRC 15940</strain>
    </source>
</reference>
<keyword evidence="2" id="KW-1185">Reference proteome</keyword>
<name>A0AAN5AJ21_9BACT</name>
<comment type="caution">
    <text evidence="1">The sequence shown here is derived from an EMBL/GenBank/DDBJ whole genome shotgun (WGS) entry which is preliminary data.</text>
</comment>
<evidence type="ECO:0000313" key="1">
    <source>
        <dbReference type="EMBL" id="GJM61135.1"/>
    </source>
</evidence>
<accession>A0AAN5AJ21</accession>